<dbReference type="SMART" id="SM01312">
    <property type="entry name" value="RTC4"/>
    <property type="match status" value="1"/>
</dbReference>
<dbReference type="OrthoDB" id="128308at2759"/>
<evidence type="ECO:0000256" key="2">
    <source>
        <dbReference type="ARBA" id="ARBA00004123"/>
    </source>
</evidence>
<evidence type="ECO:0000259" key="8">
    <source>
        <dbReference type="SMART" id="SM01312"/>
    </source>
</evidence>
<keyword evidence="6" id="KW-0963">Cytoplasm</keyword>
<dbReference type="PANTHER" id="PTHR41391:SF1">
    <property type="entry name" value="RESTRICTION OF TELOMERE CAPPING PROTEIN 4"/>
    <property type="match status" value="1"/>
</dbReference>
<comment type="subcellular location">
    <subcellularLocation>
        <location evidence="3">Cytoplasm</location>
    </subcellularLocation>
    <subcellularLocation>
        <location evidence="2">Nucleus</location>
    </subcellularLocation>
</comment>
<proteinExistence type="inferred from homology"/>
<dbReference type="InterPro" id="IPR028094">
    <property type="entry name" value="RTC4_C"/>
</dbReference>
<feature type="domain" description="Restriction of telomere capping protein 4 C-terminal" evidence="8">
    <location>
        <begin position="118"/>
        <end position="272"/>
    </location>
</feature>
<evidence type="ECO:0000256" key="5">
    <source>
        <dbReference type="ARBA" id="ARBA00015162"/>
    </source>
</evidence>
<dbReference type="GO" id="GO:0005634">
    <property type="term" value="C:nucleus"/>
    <property type="evidence" value="ECO:0007669"/>
    <property type="project" value="UniProtKB-SubCell"/>
</dbReference>
<evidence type="ECO:0000313" key="10">
    <source>
        <dbReference type="Proteomes" id="UP000054007"/>
    </source>
</evidence>
<dbReference type="InterPro" id="IPR039024">
    <property type="entry name" value="RTC4"/>
</dbReference>
<dbReference type="GO" id="GO:0005737">
    <property type="term" value="C:cytoplasm"/>
    <property type="evidence" value="ECO:0007669"/>
    <property type="project" value="UniProtKB-SubCell"/>
</dbReference>
<gene>
    <name evidence="9" type="ORF">CYLTODRAFT_494461</name>
</gene>
<name>A0A0D7AWG1_9AGAR</name>
<evidence type="ECO:0000313" key="9">
    <source>
        <dbReference type="EMBL" id="KIY62698.1"/>
    </source>
</evidence>
<comment type="function">
    <text evidence="1">May be involved in a process influencing telomere capping.</text>
</comment>
<dbReference type="Pfam" id="PF14474">
    <property type="entry name" value="RTC4"/>
    <property type="match status" value="1"/>
</dbReference>
<evidence type="ECO:0000256" key="6">
    <source>
        <dbReference type="ARBA" id="ARBA00022490"/>
    </source>
</evidence>
<sequence length="336" mass="37330">MTAPPSVRHYQACPAPFPVSPIVGTPAPHSLEWNDRMERCILSPASESSDVAPQNKELCPFCDKELPSSPSLHLLSLMERAIKASVPCPRPQNAYGLRAHDMDLFLPVCQRHQFEQVILPEANANHWPKDIDFSLVEARVRALAKELGPVVHNVHARTRNHFWLELVGEIEMCGAHTYGQVHSQLATFDKMRPGYYGERGMAIIQATLYDMFPPSQMDQSLLKPIQPVDFICRVLAPHAASQLIASDLDLSTTQAITVLRKSSDYGAAMFPLCTERGDFDDVDVLLHGYARRRHLKLEGKSGVYTGVEMGLPHNHGVRIGRSLAISVHFGRSLATS</sequence>
<evidence type="ECO:0000256" key="4">
    <source>
        <dbReference type="ARBA" id="ARBA00009461"/>
    </source>
</evidence>
<accession>A0A0D7AWG1</accession>
<organism evidence="9 10">
    <name type="scientific">Cylindrobasidium torrendii FP15055 ss-10</name>
    <dbReference type="NCBI Taxonomy" id="1314674"/>
    <lineage>
        <taxon>Eukaryota</taxon>
        <taxon>Fungi</taxon>
        <taxon>Dikarya</taxon>
        <taxon>Basidiomycota</taxon>
        <taxon>Agaricomycotina</taxon>
        <taxon>Agaricomycetes</taxon>
        <taxon>Agaricomycetidae</taxon>
        <taxon>Agaricales</taxon>
        <taxon>Marasmiineae</taxon>
        <taxon>Physalacriaceae</taxon>
        <taxon>Cylindrobasidium</taxon>
    </lineage>
</organism>
<dbReference type="Proteomes" id="UP000054007">
    <property type="component" value="Unassembled WGS sequence"/>
</dbReference>
<keyword evidence="10" id="KW-1185">Reference proteome</keyword>
<protein>
    <recommendedName>
        <fullName evidence="5">Restriction of telomere capping protein 4</fullName>
    </recommendedName>
</protein>
<keyword evidence="7" id="KW-0539">Nucleus</keyword>
<dbReference type="AlphaFoldDB" id="A0A0D7AWG1"/>
<reference evidence="9 10" key="1">
    <citation type="journal article" date="2015" name="Fungal Genet. Biol.">
        <title>Evolution of novel wood decay mechanisms in Agaricales revealed by the genome sequences of Fistulina hepatica and Cylindrobasidium torrendii.</title>
        <authorList>
            <person name="Floudas D."/>
            <person name="Held B.W."/>
            <person name="Riley R."/>
            <person name="Nagy L.G."/>
            <person name="Koehler G."/>
            <person name="Ransdell A.S."/>
            <person name="Younus H."/>
            <person name="Chow J."/>
            <person name="Chiniquy J."/>
            <person name="Lipzen A."/>
            <person name="Tritt A."/>
            <person name="Sun H."/>
            <person name="Haridas S."/>
            <person name="LaButti K."/>
            <person name="Ohm R.A."/>
            <person name="Kues U."/>
            <person name="Blanchette R.A."/>
            <person name="Grigoriev I.V."/>
            <person name="Minto R.E."/>
            <person name="Hibbett D.S."/>
        </authorList>
    </citation>
    <scope>NUCLEOTIDE SEQUENCE [LARGE SCALE GENOMIC DNA]</scope>
    <source>
        <strain evidence="9 10">FP15055 ss-10</strain>
    </source>
</reference>
<comment type="similarity">
    <text evidence="4">Belongs to the RTC4 family.</text>
</comment>
<dbReference type="EMBL" id="KN880756">
    <property type="protein sequence ID" value="KIY62698.1"/>
    <property type="molecule type" value="Genomic_DNA"/>
</dbReference>
<evidence type="ECO:0000256" key="3">
    <source>
        <dbReference type="ARBA" id="ARBA00004496"/>
    </source>
</evidence>
<evidence type="ECO:0000256" key="7">
    <source>
        <dbReference type="ARBA" id="ARBA00023242"/>
    </source>
</evidence>
<evidence type="ECO:0000256" key="1">
    <source>
        <dbReference type="ARBA" id="ARBA00002738"/>
    </source>
</evidence>
<dbReference type="PANTHER" id="PTHR41391">
    <property type="entry name" value="RESTRICTION OF TELOMERE CAPPING PROTEIN 4"/>
    <property type="match status" value="1"/>
</dbReference>